<comment type="caution">
    <text evidence="1">The sequence shown here is derived from an EMBL/GenBank/DDBJ whole genome shotgun (WGS) entry which is preliminary data.</text>
</comment>
<dbReference type="AlphaFoldDB" id="A0AAW0H9S9"/>
<sequence>MNRNRTGPVSHVYKVLKPCTNRLLTSRQCLVSSTKPSSSKYTPTVMKTIAGMGSSKEGLLMAAGAGFHGPGEVWISTEKEGGEVGQELYRMPGGAES</sequence>
<dbReference type="Proteomes" id="UP001488838">
    <property type="component" value="Unassembled WGS sequence"/>
</dbReference>
<reference evidence="1 2" key="1">
    <citation type="journal article" date="2023" name="bioRxiv">
        <title>Conserved and derived expression patterns and positive selection on dental genes reveal complex evolutionary context of ever-growing rodent molars.</title>
        <authorList>
            <person name="Calamari Z.T."/>
            <person name="Song A."/>
            <person name="Cohen E."/>
            <person name="Akter M."/>
            <person name="Roy R.D."/>
            <person name="Hallikas O."/>
            <person name="Christensen M.M."/>
            <person name="Li P."/>
            <person name="Marangoni P."/>
            <person name="Jernvall J."/>
            <person name="Klein O.D."/>
        </authorList>
    </citation>
    <scope>NUCLEOTIDE SEQUENCE [LARGE SCALE GENOMIC DNA]</scope>
    <source>
        <strain evidence="1">V071</strain>
    </source>
</reference>
<keyword evidence="2" id="KW-1185">Reference proteome</keyword>
<evidence type="ECO:0000313" key="1">
    <source>
        <dbReference type="EMBL" id="KAK7799413.1"/>
    </source>
</evidence>
<evidence type="ECO:0000313" key="2">
    <source>
        <dbReference type="Proteomes" id="UP001488838"/>
    </source>
</evidence>
<organism evidence="1 2">
    <name type="scientific">Myodes glareolus</name>
    <name type="common">Bank vole</name>
    <name type="synonym">Clethrionomys glareolus</name>
    <dbReference type="NCBI Taxonomy" id="447135"/>
    <lineage>
        <taxon>Eukaryota</taxon>
        <taxon>Metazoa</taxon>
        <taxon>Chordata</taxon>
        <taxon>Craniata</taxon>
        <taxon>Vertebrata</taxon>
        <taxon>Euteleostomi</taxon>
        <taxon>Mammalia</taxon>
        <taxon>Eutheria</taxon>
        <taxon>Euarchontoglires</taxon>
        <taxon>Glires</taxon>
        <taxon>Rodentia</taxon>
        <taxon>Myomorpha</taxon>
        <taxon>Muroidea</taxon>
        <taxon>Cricetidae</taxon>
        <taxon>Arvicolinae</taxon>
        <taxon>Myodes</taxon>
    </lineage>
</organism>
<gene>
    <name evidence="1" type="ORF">U0070_006121</name>
</gene>
<dbReference type="EMBL" id="JBBHLL010000615">
    <property type="protein sequence ID" value="KAK7799413.1"/>
    <property type="molecule type" value="Genomic_DNA"/>
</dbReference>
<name>A0AAW0H9S9_MYOGA</name>
<accession>A0AAW0H9S9</accession>
<proteinExistence type="predicted"/>
<protein>
    <submittedName>
        <fullName evidence="1">Uncharacterized protein</fullName>
    </submittedName>
</protein>